<dbReference type="AlphaFoldDB" id="A0A914VAH3"/>
<dbReference type="InterPro" id="IPR003609">
    <property type="entry name" value="Pan_app"/>
</dbReference>
<accession>A0A914VAH3</accession>
<organism evidence="3 4">
    <name type="scientific">Plectus sambesii</name>
    <dbReference type="NCBI Taxonomy" id="2011161"/>
    <lineage>
        <taxon>Eukaryota</taxon>
        <taxon>Metazoa</taxon>
        <taxon>Ecdysozoa</taxon>
        <taxon>Nematoda</taxon>
        <taxon>Chromadorea</taxon>
        <taxon>Plectida</taxon>
        <taxon>Plectina</taxon>
        <taxon>Plectoidea</taxon>
        <taxon>Plectidae</taxon>
        <taxon>Plectus</taxon>
    </lineage>
</organism>
<keyword evidence="3" id="KW-1185">Reference proteome</keyword>
<sequence>MASCRNRSYFINLRVILLLLIHNCRLHAAVLTYDGCMSDSANSYKVGGWCFLVYSNSSMTTKTLTQAGAQTVCGPMGNLAVGVTYKMLEKYKTQYLSASVKMAWLPLVRNASSGWAWKTLMPRGNYAVFPAIMANIPSAANEMNDGGVENAAVAYYSMGISDLENDLSIYASTPIAVICQFAPLLWKYLQRGHGLFKVPAYLIAQANVTRAGCFRQCHRSPFCISMAFNPTTNDCQTYGVSPEDPRFSGNVTANSAYDWHIRDGMEY</sequence>
<evidence type="ECO:0000256" key="1">
    <source>
        <dbReference type="SAM" id="SignalP"/>
    </source>
</evidence>
<feature type="domain" description="Apple" evidence="2">
    <location>
        <begin position="203"/>
        <end position="248"/>
    </location>
</feature>
<dbReference type="Proteomes" id="UP000887566">
    <property type="component" value="Unplaced"/>
</dbReference>
<reference evidence="4" key="1">
    <citation type="submission" date="2022-11" db="UniProtKB">
        <authorList>
            <consortium name="WormBaseParasite"/>
        </authorList>
    </citation>
    <scope>IDENTIFICATION</scope>
</reference>
<name>A0A914VAH3_9BILA</name>
<dbReference type="Pfam" id="PF00024">
    <property type="entry name" value="PAN_1"/>
    <property type="match status" value="1"/>
</dbReference>
<protein>
    <submittedName>
        <fullName evidence="4">Apple domain-containing protein</fullName>
    </submittedName>
</protein>
<feature type="chain" id="PRO_5037736033" evidence="1">
    <location>
        <begin position="29"/>
        <end position="267"/>
    </location>
</feature>
<feature type="signal peptide" evidence="1">
    <location>
        <begin position="1"/>
        <end position="28"/>
    </location>
</feature>
<evidence type="ECO:0000313" key="3">
    <source>
        <dbReference type="Proteomes" id="UP000887566"/>
    </source>
</evidence>
<dbReference type="WBParaSite" id="PSAMB.scaffold1729size28327.g14720.t1">
    <property type="protein sequence ID" value="PSAMB.scaffold1729size28327.g14720.t1"/>
    <property type="gene ID" value="PSAMB.scaffold1729size28327.g14720"/>
</dbReference>
<evidence type="ECO:0000259" key="2">
    <source>
        <dbReference type="Pfam" id="PF00024"/>
    </source>
</evidence>
<proteinExistence type="predicted"/>
<keyword evidence="1" id="KW-0732">Signal</keyword>
<evidence type="ECO:0000313" key="4">
    <source>
        <dbReference type="WBParaSite" id="PSAMB.scaffold1729size28327.g14720.t1"/>
    </source>
</evidence>